<evidence type="ECO:0000256" key="1">
    <source>
        <dbReference type="SAM" id="MobiDB-lite"/>
    </source>
</evidence>
<dbReference type="AlphaFoldDB" id="A0A4C1U0H2"/>
<evidence type="ECO:0000313" key="2">
    <source>
        <dbReference type="EMBL" id="GBP19554.1"/>
    </source>
</evidence>
<reference evidence="2 3" key="1">
    <citation type="journal article" date="2019" name="Commun. Biol.">
        <title>The bagworm genome reveals a unique fibroin gene that provides high tensile strength.</title>
        <authorList>
            <person name="Kono N."/>
            <person name="Nakamura H."/>
            <person name="Ohtoshi R."/>
            <person name="Tomita M."/>
            <person name="Numata K."/>
            <person name="Arakawa K."/>
        </authorList>
    </citation>
    <scope>NUCLEOTIDE SEQUENCE [LARGE SCALE GENOMIC DNA]</scope>
</reference>
<dbReference type="Proteomes" id="UP000299102">
    <property type="component" value="Unassembled WGS sequence"/>
</dbReference>
<accession>A0A4C1U0H2</accession>
<comment type="caution">
    <text evidence="2">The sequence shown here is derived from an EMBL/GenBank/DDBJ whole genome shotgun (WGS) entry which is preliminary data.</text>
</comment>
<protein>
    <submittedName>
        <fullName evidence="2">Uncharacterized protein</fullName>
    </submittedName>
</protein>
<gene>
    <name evidence="2" type="ORF">EVAR_102102_1</name>
</gene>
<dbReference type="EMBL" id="BGZK01000109">
    <property type="protein sequence ID" value="GBP19554.1"/>
    <property type="molecule type" value="Genomic_DNA"/>
</dbReference>
<sequence>MKRERCGQQWTVLGRYSQQGMLRERYVSGEMRKPTTVQIAKLCRSELPENNAVRSLTSFSRGAARMDIEQILSSLTSTDHSVDHSPDVVPCLDLSPGSAFDSDSGPEQDSVSFQNIPNSPVTPFAWTYNEFFDLSYQFMTSQTVIPMLKVAERTGKWGPGGTTRADALLAVRIVPPPRRAILQSFSFILKGSNFDVEVSRTFHGRSKTDNDFCRGQRLNLLSMITGLELSPPRRSGAGRALLAAPPPPGSTAKGLSAATNRP</sequence>
<evidence type="ECO:0000313" key="3">
    <source>
        <dbReference type="Proteomes" id="UP000299102"/>
    </source>
</evidence>
<name>A0A4C1U0H2_EUMVA</name>
<feature type="compositionally biased region" description="Low complexity" evidence="1">
    <location>
        <begin position="232"/>
        <end position="243"/>
    </location>
</feature>
<feature type="region of interest" description="Disordered" evidence="1">
    <location>
        <begin position="231"/>
        <end position="262"/>
    </location>
</feature>
<organism evidence="2 3">
    <name type="scientific">Eumeta variegata</name>
    <name type="common">Bagworm moth</name>
    <name type="synonym">Eumeta japonica</name>
    <dbReference type="NCBI Taxonomy" id="151549"/>
    <lineage>
        <taxon>Eukaryota</taxon>
        <taxon>Metazoa</taxon>
        <taxon>Ecdysozoa</taxon>
        <taxon>Arthropoda</taxon>
        <taxon>Hexapoda</taxon>
        <taxon>Insecta</taxon>
        <taxon>Pterygota</taxon>
        <taxon>Neoptera</taxon>
        <taxon>Endopterygota</taxon>
        <taxon>Lepidoptera</taxon>
        <taxon>Glossata</taxon>
        <taxon>Ditrysia</taxon>
        <taxon>Tineoidea</taxon>
        <taxon>Psychidae</taxon>
        <taxon>Oiketicinae</taxon>
        <taxon>Eumeta</taxon>
    </lineage>
</organism>
<proteinExistence type="predicted"/>
<keyword evidence="3" id="KW-1185">Reference proteome</keyword>